<dbReference type="Proteomes" id="UP000735302">
    <property type="component" value="Unassembled WGS sequence"/>
</dbReference>
<comment type="caution">
    <text evidence="1">The sequence shown here is derived from an EMBL/GenBank/DDBJ whole genome shotgun (WGS) entry which is preliminary data.</text>
</comment>
<dbReference type="EMBL" id="BLXT01007638">
    <property type="protein sequence ID" value="GFO40792.1"/>
    <property type="molecule type" value="Genomic_DNA"/>
</dbReference>
<accession>A0AAV4D9Q3</accession>
<organism evidence="1 2">
    <name type="scientific">Plakobranchus ocellatus</name>
    <dbReference type="NCBI Taxonomy" id="259542"/>
    <lineage>
        <taxon>Eukaryota</taxon>
        <taxon>Metazoa</taxon>
        <taxon>Spiralia</taxon>
        <taxon>Lophotrochozoa</taxon>
        <taxon>Mollusca</taxon>
        <taxon>Gastropoda</taxon>
        <taxon>Heterobranchia</taxon>
        <taxon>Euthyneura</taxon>
        <taxon>Panpulmonata</taxon>
        <taxon>Sacoglossa</taxon>
        <taxon>Placobranchoidea</taxon>
        <taxon>Plakobranchidae</taxon>
        <taxon>Plakobranchus</taxon>
    </lineage>
</organism>
<protein>
    <submittedName>
        <fullName evidence="1">Retrovirus-related pol polyprotein from transposon 17.6</fullName>
    </submittedName>
</protein>
<evidence type="ECO:0000313" key="2">
    <source>
        <dbReference type="Proteomes" id="UP000735302"/>
    </source>
</evidence>
<name>A0AAV4D9Q3_9GAST</name>
<sequence>MNSQLWLRGPEWLSSDTCPPSEQMFEVDLAELATDELKPHEIIFQINRWDSLGKAIRTVGWALRFTSNCSKKRKECATAAKQLLKITLKARKSVTKALSLYKLSPSIGEDGLLRVRRRLNYGNLSYDEKFPVIIPKSYRFLLFTPDSACIEFTRFLCEALAVNMNNLSLTICQCFHDTKLK</sequence>
<keyword evidence="2" id="KW-1185">Reference proteome</keyword>
<gene>
    <name evidence="1" type="ORF">PoB_006729700</name>
</gene>
<evidence type="ECO:0000313" key="1">
    <source>
        <dbReference type="EMBL" id="GFO40792.1"/>
    </source>
</evidence>
<reference evidence="1 2" key="1">
    <citation type="journal article" date="2021" name="Elife">
        <title>Chloroplast acquisition without the gene transfer in kleptoplastic sea slugs, Plakobranchus ocellatus.</title>
        <authorList>
            <person name="Maeda T."/>
            <person name="Takahashi S."/>
            <person name="Yoshida T."/>
            <person name="Shimamura S."/>
            <person name="Takaki Y."/>
            <person name="Nagai Y."/>
            <person name="Toyoda A."/>
            <person name="Suzuki Y."/>
            <person name="Arimoto A."/>
            <person name="Ishii H."/>
            <person name="Satoh N."/>
            <person name="Nishiyama T."/>
            <person name="Hasebe M."/>
            <person name="Maruyama T."/>
            <person name="Minagawa J."/>
            <person name="Obokata J."/>
            <person name="Shigenobu S."/>
        </authorList>
    </citation>
    <scope>NUCLEOTIDE SEQUENCE [LARGE SCALE GENOMIC DNA]</scope>
</reference>
<dbReference type="PANTHER" id="PTHR47331">
    <property type="entry name" value="PHD-TYPE DOMAIN-CONTAINING PROTEIN"/>
    <property type="match status" value="1"/>
</dbReference>
<dbReference type="AlphaFoldDB" id="A0AAV4D9Q3"/>
<proteinExistence type="predicted"/>